<comment type="caution">
    <text evidence="7">The sequence shown here is derived from an EMBL/GenBank/DDBJ whole genome shotgun (WGS) entry which is preliminary data.</text>
</comment>
<comment type="similarity">
    <text evidence="5">Belongs to the fem-1 family.</text>
</comment>
<evidence type="ECO:0000313" key="7">
    <source>
        <dbReference type="EMBL" id="KAJ8978029.1"/>
    </source>
</evidence>
<comment type="pathway">
    <text evidence="1">Protein modification; protein ubiquitination.</text>
</comment>
<feature type="repeat" description="ANK" evidence="6">
    <location>
        <begin position="238"/>
        <end position="270"/>
    </location>
</feature>
<dbReference type="PROSITE" id="PS50297">
    <property type="entry name" value="ANK_REP_REGION"/>
    <property type="match status" value="4"/>
</dbReference>
<keyword evidence="8" id="KW-1185">Reference proteome</keyword>
<dbReference type="InterPro" id="IPR002110">
    <property type="entry name" value="Ankyrin_rpt"/>
</dbReference>
<gene>
    <name evidence="7" type="ORF">NQ317_013557</name>
</gene>
<keyword evidence="3" id="KW-0833">Ubl conjugation pathway</keyword>
<sequence>MRNKDTQKEKTLKSGRLAESVSWLLFGSVKIKNNFSKIAFLRSLNMWKSLKIDPVNERDSIFHDLIEECKHAAPGARLSYTLRNKLEKYSQEVRRDIWAVPHCLLPVKKGQVEIVEYLITVCQADIEQKGLYEVQEDRSTHVVTPLWCAAVSGKLKVVEILLKHGSDINAVSDTGSTPVRSACFMTHFEIVKYLVENGADINKPNYNGGTCLINSVQSAQLCDFLLKNGADVNARDIQNKTALHYAIQEHRLETTRLLLKSGANYNAKSRYGDDALQMACLKGATRIFDYLTTTISYPPDKLANAHELMGATYLDEHNDLGDALFHWKTALRIRENHGILLKQPVMPTREGYRYQKEFESMEELENISADLDLIRLQSLIIAERILGPHHKDTIFRLMYRGASYADIMRYQRCIDLWRRALQIRIEKDSILYTDTCFTAQALVRLMIDYNVKSTINREKNTRQRFHDVVSTFKLMTNNIVEMRQLLTIKPVYKRQADFFDKILKCITHLMYLMLEAMTTEKDKQLVKELITDLVRKNVKCVVLEDSILHLCVSKLNTIRSSYFMDEEPIMIFPRESVVRCLLQCGAPVNAKNELGWTPLHVGTMPYNYSDWLIKLLLQYGAHIDQPNAAGKTACEAILDISRHSSSEVHILNYITLKCLCATVISRHKIQYENQIPKTLENFVKLHEP</sequence>
<dbReference type="Proteomes" id="UP001162164">
    <property type="component" value="Unassembled WGS sequence"/>
</dbReference>
<keyword evidence="2" id="KW-0677">Repeat</keyword>
<accession>A0ABQ9JJD6</accession>
<dbReference type="SUPFAM" id="SSF48452">
    <property type="entry name" value="TPR-like"/>
    <property type="match status" value="1"/>
</dbReference>
<reference evidence="7" key="1">
    <citation type="journal article" date="2023" name="Insect Mol. Biol.">
        <title>Genome sequencing provides insights into the evolution of gene families encoding plant cell wall-degrading enzymes in longhorned beetles.</title>
        <authorList>
            <person name="Shin N.R."/>
            <person name="Okamura Y."/>
            <person name="Kirsch R."/>
            <person name="Pauchet Y."/>
        </authorList>
    </citation>
    <scope>NUCLEOTIDE SEQUENCE</scope>
    <source>
        <strain evidence="7">MMC_N1</strain>
    </source>
</reference>
<dbReference type="SMART" id="SM00248">
    <property type="entry name" value="ANK"/>
    <property type="match status" value="8"/>
</dbReference>
<dbReference type="PANTHER" id="PTHR24173">
    <property type="entry name" value="ANKYRIN REPEAT CONTAINING"/>
    <property type="match status" value="1"/>
</dbReference>
<dbReference type="Pfam" id="PF12796">
    <property type="entry name" value="Ank_2"/>
    <property type="match status" value="2"/>
</dbReference>
<name>A0ABQ9JJD6_9CUCU</name>
<dbReference type="PANTHER" id="PTHR24173:SF82">
    <property type="entry name" value="FI19351P1"/>
    <property type="match status" value="1"/>
</dbReference>
<dbReference type="SUPFAM" id="SSF48403">
    <property type="entry name" value="Ankyrin repeat"/>
    <property type="match status" value="2"/>
</dbReference>
<dbReference type="EMBL" id="JAPWTJ010000482">
    <property type="protein sequence ID" value="KAJ8978029.1"/>
    <property type="molecule type" value="Genomic_DNA"/>
</dbReference>
<organism evidence="7 8">
    <name type="scientific">Molorchus minor</name>
    <dbReference type="NCBI Taxonomy" id="1323400"/>
    <lineage>
        <taxon>Eukaryota</taxon>
        <taxon>Metazoa</taxon>
        <taxon>Ecdysozoa</taxon>
        <taxon>Arthropoda</taxon>
        <taxon>Hexapoda</taxon>
        <taxon>Insecta</taxon>
        <taxon>Pterygota</taxon>
        <taxon>Neoptera</taxon>
        <taxon>Endopterygota</taxon>
        <taxon>Coleoptera</taxon>
        <taxon>Polyphaga</taxon>
        <taxon>Cucujiformia</taxon>
        <taxon>Chrysomeloidea</taxon>
        <taxon>Cerambycidae</taxon>
        <taxon>Lamiinae</taxon>
        <taxon>Monochamini</taxon>
        <taxon>Molorchus</taxon>
    </lineage>
</organism>
<evidence type="ECO:0000256" key="3">
    <source>
        <dbReference type="ARBA" id="ARBA00022786"/>
    </source>
</evidence>
<evidence type="ECO:0000313" key="8">
    <source>
        <dbReference type="Proteomes" id="UP001162164"/>
    </source>
</evidence>
<evidence type="ECO:0000256" key="1">
    <source>
        <dbReference type="ARBA" id="ARBA00004906"/>
    </source>
</evidence>
<evidence type="ECO:0000256" key="6">
    <source>
        <dbReference type="PROSITE-ProRule" id="PRU00023"/>
    </source>
</evidence>
<dbReference type="Gene3D" id="1.25.40.20">
    <property type="entry name" value="Ankyrin repeat-containing domain"/>
    <property type="match status" value="3"/>
</dbReference>
<dbReference type="InterPro" id="IPR011990">
    <property type="entry name" value="TPR-like_helical_dom_sf"/>
</dbReference>
<dbReference type="InterPro" id="IPR036770">
    <property type="entry name" value="Ankyrin_rpt-contain_sf"/>
</dbReference>
<protein>
    <submittedName>
        <fullName evidence="7">Uncharacterized protein</fullName>
    </submittedName>
</protein>
<feature type="repeat" description="ANK" evidence="6">
    <location>
        <begin position="174"/>
        <end position="206"/>
    </location>
</feature>
<keyword evidence="4 6" id="KW-0040">ANK repeat</keyword>
<feature type="repeat" description="ANK" evidence="6">
    <location>
        <begin position="141"/>
        <end position="173"/>
    </location>
</feature>
<proteinExistence type="inferred from homology"/>
<evidence type="ECO:0000256" key="5">
    <source>
        <dbReference type="ARBA" id="ARBA00038500"/>
    </source>
</evidence>
<feature type="repeat" description="ANK" evidence="6">
    <location>
        <begin position="594"/>
        <end position="628"/>
    </location>
</feature>
<evidence type="ECO:0000256" key="2">
    <source>
        <dbReference type="ARBA" id="ARBA00022737"/>
    </source>
</evidence>
<evidence type="ECO:0000256" key="4">
    <source>
        <dbReference type="ARBA" id="ARBA00023043"/>
    </source>
</evidence>
<dbReference type="PROSITE" id="PS50088">
    <property type="entry name" value="ANK_REPEAT"/>
    <property type="match status" value="4"/>
</dbReference>